<protein>
    <submittedName>
        <fullName evidence="1">Carbonic anhydrase family protein</fullName>
    </submittedName>
</protein>
<accession>A0A7L9RTL4</accession>
<dbReference type="AlphaFoldDB" id="A0A7L9RTL4"/>
<dbReference type="GO" id="GO:0008270">
    <property type="term" value="F:zinc ion binding"/>
    <property type="evidence" value="ECO:0007669"/>
    <property type="project" value="InterPro"/>
</dbReference>
<proteinExistence type="predicted"/>
<dbReference type="EMBL" id="CP054719">
    <property type="protein sequence ID" value="QOL19755.1"/>
    <property type="molecule type" value="Genomic_DNA"/>
</dbReference>
<organism evidence="1 2">
    <name type="scientific">Candidatus Bodocaedibacter vickermanii</name>
    <dbReference type="NCBI Taxonomy" id="2741701"/>
    <lineage>
        <taxon>Bacteria</taxon>
        <taxon>Pseudomonadati</taxon>
        <taxon>Pseudomonadota</taxon>
        <taxon>Alphaproteobacteria</taxon>
        <taxon>Holosporales</taxon>
        <taxon>Candidatus Paracaedibacteraceae</taxon>
        <taxon>Candidatus Bodocaedibacter</taxon>
    </lineage>
</organism>
<evidence type="ECO:0000313" key="2">
    <source>
        <dbReference type="Proteomes" id="UP000594001"/>
    </source>
</evidence>
<dbReference type="InterPro" id="IPR036874">
    <property type="entry name" value="Carbonic_anhydrase_sf"/>
</dbReference>
<dbReference type="Proteomes" id="UP000594001">
    <property type="component" value="Chromosome"/>
</dbReference>
<reference evidence="1 2" key="1">
    <citation type="submission" date="2020-06" db="EMBL/GenBank/DDBJ databases">
        <title>The endosymbiont of the kinetoplastid Bodo saltans is a Paracaedibacter-like alpha-proteobacterium possessing a putative toxin-antitoxin system.</title>
        <authorList>
            <person name="Midha S."/>
            <person name="Rigden D.J."/>
            <person name="Siozios S."/>
            <person name="Hurst G.D.D."/>
            <person name="Jackson A.P."/>
        </authorList>
    </citation>
    <scope>NUCLEOTIDE SEQUENCE [LARGE SCALE GENOMIC DNA]</scope>
    <source>
        <strain evidence="1">Lake Konstanz</strain>
    </source>
</reference>
<dbReference type="GO" id="GO:0004089">
    <property type="term" value="F:carbonate dehydratase activity"/>
    <property type="evidence" value="ECO:0007669"/>
    <property type="project" value="InterPro"/>
</dbReference>
<dbReference type="KEGG" id="pbal:CPBP_00523"/>
<sequence>MRIKSLLLMAAVTAGLTNVSGIDSAKFNQAIKAGRIQVTPSKTNLADLHEASTLVVSCVDFRLRDEIAALCNVHLGLLDDYDEVALPGASLGMDAPQYAHWKRTIHDVIGLMKDLHHIKRVVLIDHRGCGAYKLLKGANAVATSEKEYQAHKAVLAQVKSQLKSKFPKLEVYTLLMGLDGAVEVIN</sequence>
<dbReference type="RefSeq" id="WP_350332498.1">
    <property type="nucleotide sequence ID" value="NZ_CP054719.1"/>
</dbReference>
<keyword evidence="2" id="KW-1185">Reference proteome</keyword>
<name>A0A7L9RTL4_9PROT</name>
<dbReference type="Gene3D" id="3.40.1050.10">
    <property type="entry name" value="Carbonic anhydrase"/>
    <property type="match status" value="1"/>
</dbReference>
<evidence type="ECO:0000313" key="1">
    <source>
        <dbReference type="EMBL" id="QOL19755.1"/>
    </source>
</evidence>
<gene>
    <name evidence="1" type="ORF">CPBP_00523</name>
</gene>
<dbReference type="SUPFAM" id="SSF53056">
    <property type="entry name" value="beta-carbonic anhydrase, cab"/>
    <property type="match status" value="1"/>
</dbReference>